<comment type="caution">
    <text evidence="1">The sequence shown here is derived from an EMBL/GenBank/DDBJ whole genome shotgun (WGS) entry which is preliminary data.</text>
</comment>
<organism evidence="1 2">
    <name type="scientific">Buttiauxella gaviniae ATCC 51604</name>
    <dbReference type="NCBI Taxonomy" id="1354253"/>
    <lineage>
        <taxon>Bacteria</taxon>
        <taxon>Pseudomonadati</taxon>
        <taxon>Pseudomonadota</taxon>
        <taxon>Gammaproteobacteria</taxon>
        <taxon>Enterobacterales</taxon>
        <taxon>Enterobacteriaceae</taxon>
        <taxon>Buttiauxella</taxon>
    </lineage>
</organism>
<dbReference type="Pfam" id="PF06996">
    <property type="entry name" value="T6SS_TssG"/>
    <property type="match status" value="1"/>
</dbReference>
<proteinExistence type="predicted"/>
<dbReference type="PATRIC" id="fig|1354253.4.peg.204"/>
<reference evidence="1 2" key="1">
    <citation type="submission" date="2016-04" db="EMBL/GenBank/DDBJ databases">
        <title>ATOL: Assembling a taxonomically balanced genome-scale reconstruction of the evolutionary history of the Enterobacteriaceae.</title>
        <authorList>
            <person name="Plunkett G.III."/>
            <person name="Neeno-Eckwall E.C."/>
            <person name="Glasner J.D."/>
            <person name="Perna N.T."/>
        </authorList>
    </citation>
    <scope>NUCLEOTIDE SEQUENCE [LARGE SCALE GENOMIC DNA]</scope>
    <source>
        <strain evidence="1 2">ATCC 51604</strain>
    </source>
</reference>
<protein>
    <submittedName>
        <fullName evidence="1">ImpH/VasB family protein</fullName>
    </submittedName>
</protein>
<dbReference type="EMBL" id="LXEP01000003">
    <property type="protein sequence ID" value="OAT23910.1"/>
    <property type="molecule type" value="Genomic_DNA"/>
</dbReference>
<dbReference type="RefSeq" id="WP_064511683.1">
    <property type="nucleotide sequence ID" value="NZ_LXEP01000003.1"/>
</dbReference>
<gene>
    <name evidence="1" type="ORF">M977_00200</name>
</gene>
<sequence>MDLSRGGNRLNFYQQVRLLLQAVSCQHSGDKEQLLDEAIRFVSPLSLDAPKGDVGEISRTDDGRWQVEVWAQGLTGALGALPAVYTEWLIERYYRYGDRAGKAFFDIFTHRLQCLRYLAWEKYHYYARAELRDEMPLAQATQALCGVLHESSAFSDGRYASLLAPAVRSMVNLETLLGHAFAAPMSITPFSRHWQQTDAVWCCQLGASAQPLSNAPMLGRVRWEHQSRFLLTIGPLPQLQALRFFPGENDFAHLCRRLREYLGPGLDFDIELQIDNHSSAAKPLAESQLGRDACLGSDLTRPARSLRLSKELTECRY</sequence>
<accession>A0A1B7I636</accession>
<dbReference type="AlphaFoldDB" id="A0A1B7I636"/>
<evidence type="ECO:0000313" key="1">
    <source>
        <dbReference type="EMBL" id="OAT23910.1"/>
    </source>
</evidence>
<dbReference type="PANTHER" id="PTHR35564">
    <property type="match status" value="1"/>
</dbReference>
<evidence type="ECO:0000313" key="2">
    <source>
        <dbReference type="Proteomes" id="UP000078504"/>
    </source>
</evidence>
<dbReference type="NCBIfam" id="TIGR03347">
    <property type="entry name" value="VI_chp_1"/>
    <property type="match status" value="1"/>
</dbReference>
<dbReference type="Proteomes" id="UP000078504">
    <property type="component" value="Unassembled WGS sequence"/>
</dbReference>
<name>A0A1B7I636_9ENTR</name>
<dbReference type="PANTHER" id="PTHR35564:SF3">
    <property type="entry name" value="TYPE VI SECRETION SYSTEM BASEPLATE SUBUNIT TSSG"/>
    <property type="match status" value="1"/>
</dbReference>
<dbReference type="InterPro" id="IPR010732">
    <property type="entry name" value="T6SS_TssG-like"/>
</dbReference>